<dbReference type="EMBL" id="BMUT01000002">
    <property type="protein sequence ID" value="GGX72248.1"/>
    <property type="molecule type" value="Genomic_DNA"/>
</dbReference>
<keyword evidence="1" id="KW-1133">Transmembrane helix</keyword>
<keyword evidence="1" id="KW-0472">Membrane</keyword>
<feature type="transmembrane region" description="Helical" evidence="1">
    <location>
        <begin position="57"/>
        <end position="77"/>
    </location>
</feature>
<keyword evidence="1" id="KW-0812">Transmembrane</keyword>
<feature type="transmembrane region" description="Helical" evidence="1">
    <location>
        <begin position="33"/>
        <end position="51"/>
    </location>
</feature>
<reference evidence="3" key="1">
    <citation type="journal article" date="2019" name="Int. J. Syst. Evol. Microbiol.">
        <title>The Global Catalogue of Microorganisms (GCM) 10K type strain sequencing project: providing services to taxonomists for standard genome sequencing and annotation.</title>
        <authorList>
            <consortium name="The Broad Institute Genomics Platform"/>
            <consortium name="The Broad Institute Genome Sequencing Center for Infectious Disease"/>
            <person name="Wu L."/>
            <person name="Ma J."/>
        </authorList>
    </citation>
    <scope>NUCLEOTIDE SEQUENCE [LARGE SCALE GENOMIC DNA]</scope>
    <source>
        <strain evidence="3">JCM 4586</strain>
    </source>
</reference>
<evidence type="ECO:0000313" key="3">
    <source>
        <dbReference type="Proteomes" id="UP000659223"/>
    </source>
</evidence>
<keyword evidence="3" id="KW-1185">Reference proteome</keyword>
<name>A0ABQ2Y851_9ACTN</name>
<feature type="transmembrane region" description="Helical" evidence="1">
    <location>
        <begin position="115"/>
        <end position="134"/>
    </location>
</feature>
<organism evidence="2 3">
    <name type="scientific">Streptomyces hiroshimensis</name>
    <dbReference type="NCBI Taxonomy" id="66424"/>
    <lineage>
        <taxon>Bacteria</taxon>
        <taxon>Bacillati</taxon>
        <taxon>Actinomycetota</taxon>
        <taxon>Actinomycetes</taxon>
        <taxon>Kitasatosporales</taxon>
        <taxon>Streptomycetaceae</taxon>
        <taxon>Streptomyces</taxon>
    </lineage>
</organism>
<accession>A0ABQ2Y851</accession>
<feature type="transmembrane region" description="Helical" evidence="1">
    <location>
        <begin position="89"/>
        <end position="109"/>
    </location>
</feature>
<evidence type="ECO:0000256" key="1">
    <source>
        <dbReference type="SAM" id="Phobius"/>
    </source>
</evidence>
<gene>
    <name evidence="2" type="ORF">GCM10010324_16900</name>
</gene>
<dbReference type="Proteomes" id="UP000659223">
    <property type="component" value="Unassembled WGS sequence"/>
</dbReference>
<evidence type="ECO:0000313" key="2">
    <source>
        <dbReference type="EMBL" id="GGX72248.1"/>
    </source>
</evidence>
<proteinExistence type="predicted"/>
<protein>
    <submittedName>
        <fullName evidence="2">Uncharacterized protein</fullName>
    </submittedName>
</protein>
<comment type="caution">
    <text evidence="2">The sequence shown here is derived from an EMBL/GenBank/DDBJ whole genome shotgun (WGS) entry which is preliminary data.</text>
</comment>
<sequence>MPGYEATAAATALARAQALDSTVRSGSRWFVRYQWLFGCAAAVAVLACGLIDGPAGAIVFAVLWVAAVTTLAVWANRQPVSRHGLGRRHHVMIAAWGLLHAAVITPGTIWFRGDLAWWVPGAVVVALPGLVGAWREGRR</sequence>
<dbReference type="RefSeq" id="WP_190020938.1">
    <property type="nucleotide sequence ID" value="NZ_BMUT01000002.1"/>
</dbReference>